<accession>A0A1R3STG0</accession>
<dbReference type="PROSITE" id="PS51276">
    <property type="entry name" value="PEPTIDASE_C56_PFPI"/>
    <property type="match status" value="1"/>
</dbReference>
<dbReference type="GO" id="GO:0016740">
    <property type="term" value="F:transferase activity"/>
    <property type="evidence" value="ECO:0007669"/>
    <property type="project" value="UniProtKB-KW"/>
</dbReference>
<dbReference type="PANTHER" id="PTHR42733:SF2">
    <property type="entry name" value="DJ-1_THIJ_PFPI FAMILY PROTEIN"/>
    <property type="match status" value="1"/>
</dbReference>
<evidence type="ECO:0000256" key="1">
    <source>
        <dbReference type="ARBA" id="ARBA00008542"/>
    </source>
</evidence>
<dbReference type="InterPro" id="IPR002818">
    <property type="entry name" value="DJ-1/PfpI"/>
</dbReference>
<evidence type="ECO:0000313" key="4">
    <source>
        <dbReference type="Proteomes" id="UP000187464"/>
    </source>
</evidence>
<dbReference type="AlphaFoldDB" id="A0A1R3STG0"/>
<keyword evidence="4" id="KW-1185">Reference proteome</keyword>
<dbReference type="InterPro" id="IPR006286">
    <property type="entry name" value="C56_PfpI-like"/>
</dbReference>
<dbReference type="SUPFAM" id="SSF52317">
    <property type="entry name" value="Class I glutamine amidotransferase-like"/>
    <property type="match status" value="1"/>
</dbReference>
<keyword evidence="3" id="KW-0315">Glutamine amidotransferase</keyword>
<dbReference type="KEGG" id="psac:PSM36_0800"/>
<reference evidence="3 4" key="1">
    <citation type="submission" date="2016-08" db="EMBL/GenBank/DDBJ databases">
        <authorList>
            <person name="Seilhamer J.J."/>
        </authorList>
    </citation>
    <scope>NUCLEOTIDE SEQUENCE [LARGE SCALE GENOMIC DNA]</scope>
    <source>
        <strain evidence="3">M3/6</strain>
    </source>
</reference>
<dbReference type="PANTHER" id="PTHR42733">
    <property type="entry name" value="DJ-1 PROTEIN"/>
    <property type="match status" value="1"/>
</dbReference>
<proteinExistence type="inferred from homology"/>
<dbReference type="Pfam" id="PF01965">
    <property type="entry name" value="DJ-1_PfpI"/>
    <property type="match status" value="1"/>
</dbReference>
<organism evidence="3 4">
    <name type="scientific">Proteiniphilum saccharofermentans</name>
    <dbReference type="NCBI Taxonomy" id="1642647"/>
    <lineage>
        <taxon>Bacteria</taxon>
        <taxon>Pseudomonadati</taxon>
        <taxon>Bacteroidota</taxon>
        <taxon>Bacteroidia</taxon>
        <taxon>Bacteroidales</taxon>
        <taxon>Dysgonomonadaceae</taxon>
        <taxon>Proteiniphilum</taxon>
    </lineage>
</organism>
<dbReference type="STRING" id="1642647.PSM36_0800"/>
<dbReference type="NCBIfam" id="TIGR01382">
    <property type="entry name" value="PfpI"/>
    <property type="match status" value="1"/>
</dbReference>
<evidence type="ECO:0000259" key="2">
    <source>
        <dbReference type="Pfam" id="PF01965"/>
    </source>
</evidence>
<dbReference type="InterPro" id="IPR029062">
    <property type="entry name" value="Class_I_gatase-like"/>
</dbReference>
<dbReference type="RefSeq" id="WP_083711129.1">
    <property type="nucleotide sequence ID" value="NZ_DAMBAO010000017.1"/>
</dbReference>
<keyword evidence="3" id="KW-0808">Transferase</keyword>
<protein>
    <submittedName>
        <fullName evidence="3">A type 1 glutamine amidotransferase</fullName>
    </submittedName>
</protein>
<evidence type="ECO:0000313" key="3">
    <source>
        <dbReference type="EMBL" id="SCD19626.1"/>
    </source>
</evidence>
<comment type="similarity">
    <text evidence="1">Belongs to the peptidase C56 family.</text>
</comment>
<feature type="domain" description="DJ-1/PfpI" evidence="2">
    <location>
        <begin position="37"/>
        <end position="197"/>
    </location>
</feature>
<name>A0A1R3STG0_9BACT</name>
<dbReference type="CDD" id="cd03134">
    <property type="entry name" value="GATase1_PfpI_like"/>
    <property type="match status" value="1"/>
</dbReference>
<dbReference type="Proteomes" id="UP000187464">
    <property type="component" value="Chromosome I"/>
</dbReference>
<dbReference type="Gene3D" id="3.40.50.880">
    <property type="match status" value="1"/>
</dbReference>
<gene>
    <name evidence="3" type="ORF">PSM36_0800</name>
</gene>
<dbReference type="EMBL" id="LT605205">
    <property type="protein sequence ID" value="SCD19626.1"/>
    <property type="molecule type" value="Genomic_DNA"/>
</dbReference>
<sequence>MLSIVLFAAGCTGSGSSEERRSEVIVPDVQAVNRPHVAVLLTEGFQDAEAYMPIGYLENKDMDITVIGPETGRVKAYNSDFEIVVQKKVGEVSVDEFDALVLPGGRAPAALREDPTVVEFAKNFFNSGKPVAAICHGPQVLARAGVLKDVTTTAVGSIRGELEEVGANYVDEALVIDGNLITSRVPGDLPVFSKAIEEAIKKAR</sequence>